<comment type="caution">
    <text evidence="5">The sequence shown here is derived from an EMBL/GenBank/DDBJ whole genome shotgun (WGS) entry which is preliminary data.</text>
</comment>
<dbReference type="CDD" id="cd00590">
    <property type="entry name" value="RRM_SF"/>
    <property type="match status" value="1"/>
</dbReference>
<dbReference type="InterPro" id="IPR050502">
    <property type="entry name" value="Euk_RNA-bind_prot"/>
</dbReference>
<dbReference type="SMART" id="SM00360">
    <property type="entry name" value="RRM"/>
    <property type="match status" value="1"/>
</dbReference>
<evidence type="ECO:0000256" key="3">
    <source>
        <dbReference type="SAM" id="MobiDB-lite"/>
    </source>
</evidence>
<dbReference type="PANTHER" id="PTHR48025:SF1">
    <property type="entry name" value="RRM DOMAIN-CONTAINING PROTEIN"/>
    <property type="match status" value="1"/>
</dbReference>
<feature type="domain" description="RRM" evidence="4">
    <location>
        <begin position="70"/>
        <end position="148"/>
    </location>
</feature>
<dbReference type="PANTHER" id="PTHR48025">
    <property type="entry name" value="OS02G0815200 PROTEIN"/>
    <property type="match status" value="1"/>
</dbReference>
<feature type="compositionally biased region" description="Polar residues" evidence="3">
    <location>
        <begin position="160"/>
        <end position="171"/>
    </location>
</feature>
<accession>A0AAD8I1X2</accession>
<protein>
    <submittedName>
        <fullName evidence="5">28 kDa ribonucleoprotein</fullName>
    </submittedName>
</protein>
<reference evidence="5" key="1">
    <citation type="submission" date="2023-02" db="EMBL/GenBank/DDBJ databases">
        <title>Genome of toxic invasive species Heracleum sosnowskyi carries increased number of genes despite the absence of recent whole-genome duplications.</title>
        <authorList>
            <person name="Schelkunov M."/>
            <person name="Shtratnikova V."/>
            <person name="Makarenko M."/>
            <person name="Klepikova A."/>
            <person name="Omelchenko D."/>
            <person name="Novikova G."/>
            <person name="Obukhova E."/>
            <person name="Bogdanov V."/>
            <person name="Penin A."/>
            <person name="Logacheva M."/>
        </authorList>
    </citation>
    <scope>NUCLEOTIDE SEQUENCE</scope>
    <source>
        <strain evidence="5">Hsosn_3</strain>
        <tissue evidence="5">Leaf</tissue>
    </source>
</reference>
<evidence type="ECO:0000313" key="6">
    <source>
        <dbReference type="Proteomes" id="UP001237642"/>
    </source>
</evidence>
<evidence type="ECO:0000256" key="1">
    <source>
        <dbReference type="ARBA" id="ARBA00022884"/>
    </source>
</evidence>
<evidence type="ECO:0000256" key="2">
    <source>
        <dbReference type="PROSITE-ProRule" id="PRU00176"/>
    </source>
</evidence>
<dbReference type="InterPro" id="IPR035979">
    <property type="entry name" value="RBD_domain_sf"/>
</dbReference>
<reference evidence="5" key="2">
    <citation type="submission" date="2023-05" db="EMBL/GenBank/DDBJ databases">
        <authorList>
            <person name="Schelkunov M.I."/>
        </authorList>
    </citation>
    <scope>NUCLEOTIDE SEQUENCE</scope>
    <source>
        <strain evidence="5">Hsosn_3</strain>
        <tissue evidence="5">Leaf</tissue>
    </source>
</reference>
<name>A0AAD8I1X2_9APIA</name>
<organism evidence="5 6">
    <name type="scientific">Heracleum sosnowskyi</name>
    <dbReference type="NCBI Taxonomy" id="360622"/>
    <lineage>
        <taxon>Eukaryota</taxon>
        <taxon>Viridiplantae</taxon>
        <taxon>Streptophyta</taxon>
        <taxon>Embryophyta</taxon>
        <taxon>Tracheophyta</taxon>
        <taxon>Spermatophyta</taxon>
        <taxon>Magnoliopsida</taxon>
        <taxon>eudicotyledons</taxon>
        <taxon>Gunneridae</taxon>
        <taxon>Pentapetalae</taxon>
        <taxon>asterids</taxon>
        <taxon>campanulids</taxon>
        <taxon>Apiales</taxon>
        <taxon>Apiaceae</taxon>
        <taxon>Apioideae</taxon>
        <taxon>apioid superclade</taxon>
        <taxon>Tordylieae</taxon>
        <taxon>Tordyliinae</taxon>
        <taxon>Heracleum</taxon>
    </lineage>
</organism>
<sequence>MWGIRRQREGLRGFSLLRNEILGRIQGSRNCSSALQEEMSGKAIGVELLKESKEPSPPPPDSPPPGQTRYTLYVANLAFKARNKDLREFFAATCKPPSVKVVFNNNKRNAAGYGFVSYATREEAETAISDLNGKEFLGRTIDVQFKSPSKAESIDESASKSENTLQEQPEG</sequence>
<dbReference type="AlphaFoldDB" id="A0AAD8I1X2"/>
<dbReference type="SUPFAM" id="SSF54928">
    <property type="entry name" value="RNA-binding domain, RBD"/>
    <property type="match status" value="1"/>
</dbReference>
<keyword evidence="6" id="KW-1185">Reference proteome</keyword>
<gene>
    <name evidence="5" type="ORF">POM88_032283</name>
</gene>
<proteinExistence type="predicted"/>
<dbReference type="Proteomes" id="UP001237642">
    <property type="component" value="Unassembled WGS sequence"/>
</dbReference>
<dbReference type="Pfam" id="PF00076">
    <property type="entry name" value="RRM_1"/>
    <property type="match status" value="1"/>
</dbReference>
<dbReference type="GO" id="GO:0003723">
    <property type="term" value="F:RNA binding"/>
    <property type="evidence" value="ECO:0007669"/>
    <property type="project" value="UniProtKB-UniRule"/>
</dbReference>
<evidence type="ECO:0000259" key="4">
    <source>
        <dbReference type="PROSITE" id="PS50102"/>
    </source>
</evidence>
<keyword evidence="1 2" id="KW-0694">RNA-binding</keyword>
<dbReference type="InterPro" id="IPR000504">
    <property type="entry name" value="RRM_dom"/>
</dbReference>
<feature type="region of interest" description="Disordered" evidence="3">
    <location>
        <begin position="147"/>
        <end position="171"/>
    </location>
</feature>
<dbReference type="GO" id="GO:1990904">
    <property type="term" value="C:ribonucleoprotein complex"/>
    <property type="evidence" value="ECO:0007669"/>
    <property type="project" value="UniProtKB-KW"/>
</dbReference>
<keyword evidence="5" id="KW-0687">Ribonucleoprotein</keyword>
<dbReference type="EMBL" id="JAUIZM010000007">
    <property type="protein sequence ID" value="KAK1376090.1"/>
    <property type="molecule type" value="Genomic_DNA"/>
</dbReference>
<dbReference type="Gene3D" id="3.30.70.330">
    <property type="match status" value="1"/>
</dbReference>
<evidence type="ECO:0000313" key="5">
    <source>
        <dbReference type="EMBL" id="KAK1376090.1"/>
    </source>
</evidence>
<dbReference type="InterPro" id="IPR012677">
    <property type="entry name" value="Nucleotide-bd_a/b_plait_sf"/>
</dbReference>
<dbReference type="PROSITE" id="PS50102">
    <property type="entry name" value="RRM"/>
    <property type="match status" value="1"/>
</dbReference>